<keyword evidence="4" id="KW-1185">Reference proteome</keyword>
<reference evidence="3 4" key="1">
    <citation type="submission" date="2012-05" db="EMBL/GenBank/DDBJ databases">
        <authorList>
            <person name="Weinstock G."/>
            <person name="Sodergren E."/>
            <person name="Lobos E.A."/>
            <person name="Fulton L."/>
            <person name="Fulton R."/>
            <person name="Courtney L."/>
            <person name="Fronick C."/>
            <person name="O'Laughlin M."/>
            <person name="Godfrey J."/>
            <person name="Wilson R.M."/>
            <person name="Miner T."/>
            <person name="Farmer C."/>
            <person name="Delehaunty K."/>
            <person name="Cordes M."/>
            <person name="Minx P."/>
            <person name="Tomlinson C."/>
            <person name="Chen J."/>
            <person name="Wollam A."/>
            <person name="Pepin K.H."/>
            <person name="Bhonagiri V."/>
            <person name="Zhang X."/>
            <person name="Suruliraj S."/>
            <person name="Warren W."/>
            <person name="Mitreva M."/>
            <person name="Mardis E.R."/>
            <person name="Wilson R.K."/>
        </authorList>
    </citation>
    <scope>NUCLEOTIDE SEQUENCE [LARGE SCALE GENOMIC DNA]</scope>
    <source>
        <strain evidence="3 4">DSM 1785</strain>
    </source>
</reference>
<dbReference type="NCBIfam" id="TIGR02532">
    <property type="entry name" value="IV_pilin_GFxxxE"/>
    <property type="match status" value="1"/>
</dbReference>
<evidence type="ECO:0000256" key="1">
    <source>
        <dbReference type="ARBA" id="ARBA00022481"/>
    </source>
</evidence>
<evidence type="ECO:0000313" key="3">
    <source>
        <dbReference type="EMBL" id="EKY28789.1"/>
    </source>
</evidence>
<evidence type="ECO:0000256" key="2">
    <source>
        <dbReference type="SAM" id="Phobius"/>
    </source>
</evidence>
<dbReference type="PATRIC" id="fig|545697.3.peg.556"/>
<evidence type="ECO:0000313" key="4">
    <source>
        <dbReference type="Proteomes" id="UP000010420"/>
    </source>
</evidence>
<dbReference type="InterPro" id="IPR012902">
    <property type="entry name" value="N_methyl_site"/>
</dbReference>
<dbReference type="PROSITE" id="PS00409">
    <property type="entry name" value="PROKAR_NTER_METHYL"/>
    <property type="match status" value="1"/>
</dbReference>
<dbReference type="Gene3D" id="3.30.700.10">
    <property type="entry name" value="Glycoprotein, Type 4 Pilin"/>
    <property type="match status" value="1"/>
</dbReference>
<dbReference type="OrthoDB" id="10015910at2"/>
<organism evidence="3 4">
    <name type="scientific">Clostridium celatum DSM 1785</name>
    <dbReference type="NCBI Taxonomy" id="545697"/>
    <lineage>
        <taxon>Bacteria</taxon>
        <taxon>Bacillati</taxon>
        <taxon>Bacillota</taxon>
        <taxon>Clostridia</taxon>
        <taxon>Eubacteriales</taxon>
        <taxon>Clostridiaceae</taxon>
        <taxon>Clostridium</taxon>
    </lineage>
</organism>
<dbReference type="Pfam" id="PF07963">
    <property type="entry name" value="N_methyl"/>
    <property type="match status" value="1"/>
</dbReference>
<dbReference type="AlphaFoldDB" id="L1QLE3"/>
<comment type="caution">
    <text evidence="3">The sequence shown here is derived from an EMBL/GenBank/DDBJ whole genome shotgun (WGS) entry which is preliminary data.</text>
</comment>
<keyword evidence="2" id="KW-0472">Membrane</keyword>
<accession>L1QLE3</accession>
<dbReference type="eggNOG" id="COG2165">
    <property type="taxonomic scope" value="Bacteria"/>
</dbReference>
<dbReference type="PANTHER" id="PTHR30093">
    <property type="entry name" value="GENERAL SECRETION PATHWAY PROTEIN G"/>
    <property type="match status" value="1"/>
</dbReference>
<dbReference type="EMBL" id="AMEZ01000018">
    <property type="protein sequence ID" value="EKY28789.1"/>
    <property type="molecule type" value="Genomic_DNA"/>
</dbReference>
<dbReference type="HOGENOM" id="CLU_091705_7_3_9"/>
<keyword evidence="1" id="KW-0488">Methylation</keyword>
<keyword evidence="2" id="KW-0812">Transmembrane</keyword>
<dbReference type="Proteomes" id="UP000010420">
    <property type="component" value="Unassembled WGS sequence"/>
</dbReference>
<name>L1QLE3_9CLOT</name>
<gene>
    <name evidence="3" type="ORF">HMPREF0216_00561</name>
</gene>
<dbReference type="SUPFAM" id="SSF54523">
    <property type="entry name" value="Pili subunits"/>
    <property type="match status" value="1"/>
</dbReference>
<keyword evidence="2" id="KW-1133">Transmembrane helix</keyword>
<dbReference type="STRING" id="545697.HMPREF0216_00561"/>
<dbReference type="InterPro" id="IPR045584">
    <property type="entry name" value="Pilin-like"/>
</dbReference>
<sequence length="160" mass="17109">MLKNLRNKKKKGFTLVELIIVIAIIAILVAIAVPQFGKIRAKANISADMANAKSLYSAIAACVADETLPANTDAIIDLEEDTEPATDFTNEKLVEYLGGTNNVPAPKAYQGSQFMYSITDGEIVIYVEGEAASSDADPDYADGVKIYPGVTAGSKYDKNN</sequence>
<dbReference type="RefSeq" id="WP_005210773.1">
    <property type="nucleotide sequence ID" value="NZ_KB291612.1"/>
</dbReference>
<proteinExistence type="predicted"/>
<protein>
    <submittedName>
        <fullName evidence="3">Prepilin-type cleavage/methylation protein</fullName>
    </submittedName>
</protein>
<dbReference type="PANTHER" id="PTHR30093:SF34">
    <property type="entry name" value="PREPILIN PEPTIDASE-DEPENDENT PROTEIN D"/>
    <property type="match status" value="1"/>
</dbReference>
<feature type="transmembrane region" description="Helical" evidence="2">
    <location>
        <begin position="12"/>
        <end position="33"/>
    </location>
</feature>